<feature type="compositionally biased region" description="Basic residues" evidence="1">
    <location>
        <begin position="84"/>
        <end position="93"/>
    </location>
</feature>
<keyword evidence="3" id="KW-1185">Reference proteome</keyword>
<feature type="region of interest" description="Disordered" evidence="1">
    <location>
        <begin position="130"/>
        <end position="161"/>
    </location>
</feature>
<reference evidence="2 3" key="1">
    <citation type="journal article" date="2019" name="Genome Biol. Evol.">
        <title>Insights into the evolution of the New World diploid cottons (Gossypium, subgenus Houzingenia) based on genome sequencing.</title>
        <authorList>
            <person name="Grover C.E."/>
            <person name="Arick M.A. 2nd"/>
            <person name="Thrash A."/>
            <person name="Conover J.L."/>
            <person name="Sanders W.S."/>
            <person name="Peterson D.G."/>
            <person name="Frelichowski J.E."/>
            <person name="Scheffler J.A."/>
            <person name="Scheffler B.E."/>
            <person name="Wendel J.F."/>
        </authorList>
    </citation>
    <scope>NUCLEOTIDE SEQUENCE [LARGE SCALE GENOMIC DNA]</scope>
    <source>
        <strain evidence="2">1</strain>
        <tissue evidence="2">Leaf</tissue>
    </source>
</reference>
<gene>
    <name evidence="2" type="ORF">Goshw_020736</name>
</gene>
<feature type="compositionally biased region" description="Polar residues" evidence="1">
    <location>
        <begin position="130"/>
        <end position="142"/>
    </location>
</feature>
<evidence type="ECO:0000313" key="2">
    <source>
        <dbReference type="EMBL" id="MBA0871058.1"/>
    </source>
</evidence>
<name>A0A7J9MJC9_GOSSC</name>
<protein>
    <submittedName>
        <fullName evidence="2">Uncharacterized protein</fullName>
    </submittedName>
</protein>
<evidence type="ECO:0000256" key="1">
    <source>
        <dbReference type="SAM" id="MobiDB-lite"/>
    </source>
</evidence>
<dbReference type="EMBL" id="JABFAF010000011">
    <property type="protein sequence ID" value="MBA0871058.1"/>
    <property type="molecule type" value="Genomic_DNA"/>
</dbReference>
<evidence type="ECO:0000313" key="3">
    <source>
        <dbReference type="Proteomes" id="UP000593576"/>
    </source>
</evidence>
<dbReference type="AlphaFoldDB" id="A0A7J9MJC9"/>
<accession>A0A7J9MJC9</accession>
<feature type="region of interest" description="Disordered" evidence="1">
    <location>
        <begin position="78"/>
        <end position="104"/>
    </location>
</feature>
<dbReference type="Proteomes" id="UP000593576">
    <property type="component" value="Unassembled WGS sequence"/>
</dbReference>
<organism evidence="2 3">
    <name type="scientific">Gossypium schwendimanii</name>
    <name type="common">Cotton</name>
    <dbReference type="NCBI Taxonomy" id="34291"/>
    <lineage>
        <taxon>Eukaryota</taxon>
        <taxon>Viridiplantae</taxon>
        <taxon>Streptophyta</taxon>
        <taxon>Embryophyta</taxon>
        <taxon>Tracheophyta</taxon>
        <taxon>Spermatophyta</taxon>
        <taxon>Magnoliopsida</taxon>
        <taxon>eudicotyledons</taxon>
        <taxon>Gunneridae</taxon>
        <taxon>Pentapetalae</taxon>
        <taxon>rosids</taxon>
        <taxon>malvids</taxon>
        <taxon>Malvales</taxon>
        <taxon>Malvaceae</taxon>
        <taxon>Malvoideae</taxon>
        <taxon>Gossypium</taxon>
    </lineage>
</organism>
<dbReference type="OrthoDB" id="993336at2759"/>
<proteinExistence type="predicted"/>
<comment type="caution">
    <text evidence="2">The sequence shown here is derived from an EMBL/GenBank/DDBJ whole genome shotgun (WGS) entry which is preliminary data.</text>
</comment>
<sequence>MKSTKEREWEQNKEDLFKLDEGIAKELFSKNSKAWTKAFQGLHSVSDIVDNNLCEAFNFCIMESRFKSIITMLEEIRIEGTKSGRPKKNRRKAKNEPKKMKSGQLSRASLIMRYRKCGVRELEIHKRTTSCIQPNTTGSQVSRKPVSGPASRAIPTSEKFW</sequence>